<dbReference type="Proteomes" id="UP000652477">
    <property type="component" value="Unassembled WGS sequence"/>
</dbReference>
<evidence type="ECO:0000313" key="4">
    <source>
        <dbReference type="EMBL" id="MBC5689738.1"/>
    </source>
</evidence>
<reference evidence="4" key="1">
    <citation type="submission" date="2020-08" db="EMBL/GenBank/DDBJ databases">
        <title>Genome public.</title>
        <authorList>
            <person name="Liu C."/>
            <person name="Sun Q."/>
        </authorList>
    </citation>
    <scope>NUCLEOTIDE SEQUENCE</scope>
    <source>
        <strain evidence="4">NSJ-55</strain>
    </source>
</reference>
<dbReference type="SUPFAM" id="SSF55729">
    <property type="entry name" value="Acyl-CoA N-acyltransferases (Nat)"/>
    <property type="match status" value="1"/>
</dbReference>
<name>A0A923LK12_9FIRM</name>
<evidence type="ECO:0000259" key="3">
    <source>
        <dbReference type="PROSITE" id="PS51186"/>
    </source>
</evidence>
<dbReference type="InterPro" id="IPR000182">
    <property type="entry name" value="GNAT_dom"/>
</dbReference>
<accession>A0A923LK12</accession>
<dbReference type="AlphaFoldDB" id="A0A923LK12"/>
<proteinExistence type="predicted"/>
<dbReference type="Gene3D" id="3.40.630.30">
    <property type="match status" value="1"/>
</dbReference>
<feature type="domain" description="N-acetyltransferase" evidence="3">
    <location>
        <begin position="1"/>
        <end position="162"/>
    </location>
</feature>
<dbReference type="Pfam" id="PF13420">
    <property type="entry name" value="Acetyltransf_4"/>
    <property type="match status" value="1"/>
</dbReference>
<dbReference type="CDD" id="cd04301">
    <property type="entry name" value="NAT_SF"/>
    <property type="match status" value="1"/>
</dbReference>
<keyword evidence="1" id="KW-0808">Transferase</keyword>
<organism evidence="4 5">
    <name type="scientific">Mediterraneibacter hominis</name>
    <dbReference type="NCBI Taxonomy" id="2763054"/>
    <lineage>
        <taxon>Bacteria</taxon>
        <taxon>Bacillati</taxon>
        <taxon>Bacillota</taxon>
        <taxon>Clostridia</taxon>
        <taxon>Lachnospirales</taxon>
        <taxon>Lachnospiraceae</taxon>
        <taxon>Mediterraneibacter</taxon>
    </lineage>
</organism>
<protein>
    <submittedName>
        <fullName evidence="4">N-acetyltransferase</fullName>
    </submittedName>
</protein>
<gene>
    <name evidence="4" type="ORF">H8S37_12505</name>
</gene>
<dbReference type="PANTHER" id="PTHR43072:SF23">
    <property type="entry name" value="UPF0039 PROTEIN C11D3.02C"/>
    <property type="match status" value="1"/>
</dbReference>
<comment type="caution">
    <text evidence="4">The sequence shown here is derived from an EMBL/GenBank/DDBJ whole genome shotgun (WGS) entry which is preliminary data.</text>
</comment>
<evidence type="ECO:0000313" key="5">
    <source>
        <dbReference type="Proteomes" id="UP000652477"/>
    </source>
</evidence>
<dbReference type="InterPro" id="IPR016181">
    <property type="entry name" value="Acyl_CoA_acyltransferase"/>
</dbReference>
<dbReference type="RefSeq" id="WP_186876390.1">
    <property type="nucleotide sequence ID" value="NZ_JACOPF010000002.1"/>
</dbReference>
<sequence>MTIRFVRLSDTEDLLKIYAQYIDTPITFEETLPSIEEFQERIRTFSAFYPYLVCEEDKKIIGYAYAHRQMERAAYQWNAELSIYLDKSYTSRGLGRKLYRLLIALLQEQGIHTVYSGITVPNEKSERLHTTLGFSCLGTYHNTGYKCGKWRDVSWYEKALLPYEGTPAPVLSIQEIPKEKRKQLIQTFSARERDKQPPL</sequence>
<keyword evidence="2" id="KW-0012">Acyltransferase</keyword>
<dbReference type="GO" id="GO:0016747">
    <property type="term" value="F:acyltransferase activity, transferring groups other than amino-acyl groups"/>
    <property type="evidence" value="ECO:0007669"/>
    <property type="project" value="InterPro"/>
</dbReference>
<dbReference type="PROSITE" id="PS51186">
    <property type="entry name" value="GNAT"/>
    <property type="match status" value="1"/>
</dbReference>
<keyword evidence="5" id="KW-1185">Reference proteome</keyword>
<evidence type="ECO:0000256" key="2">
    <source>
        <dbReference type="ARBA" id="ARBA00023315"/>
    </source>
</evidence>
<dbReference type="EMBL" id="JACOPF010000002">
    <property type="protein sequence ID" value="MBC5689738.1"/>
    <property type="molecule type" value="Genomic_DNA"/>
</dbReference>
<dbReference type="PANTHER" id="PTHR43072">
    <property type="entry name" value="N-ACETYLTRANSFERASE"/>
    <property type="match status" value="1"/>
</dbReference>
<evidence type="ECO:0000256" key="1">
    <source>
        <dbReference type="ARBA" id="ARBA00022679"/>
    </source>
</evidence>